<feature type="transmembrane region" description="Helical" evidence="1">
    <location>
        <begin position="34"/>
        <end position="55"/>
    </location>
</feature>
<feature type="transmembrane region" description="Helical" evidence="1">
    <location>
        <begin position="151"/>
        <end position="170"/>
    </location>
</feature>
<organism evidence="2 3">
    <name type="scientific">Amnimonas aquatica</name>
    <dbReference type="NCBI Taxonomy" id="2094561"/>
    <lineage>
        <taxon>Bacteria</taxon>
        <taxon>Pseudomonadati</taxon>
        <taxon>Pseudomonadota</taxon>
        <taxon>Gammaproteobacteria</taxon>
        <taxon>Moraxellales</taxon>
        <taxon>Moraxellaceae</taxon>
        <taxon>Amnimonas</taxon>
    </lineage>
</organism>
<keyword evidence="1" id="KW-1133">Transmembrane helix</keyword>
<protein>
    <submittedName>
        <fullName evidence="2">Uncharacterized protein</fullName>
    </submittedName>
</protein>
<feature type="transmembrane region" description="Helical" evidence="1">
    <location>
        <begin position="190"/>
        <end position="211"/>
    </location>
</feature>
<proteinExistence type="predicted"/>
<feature type="transmembrane region" description="Helical" evidence="1">
    <location>
        <begin position="117"/>
        <end position="139"/>
    </location>
</feature>
<dbReference type="AlphaFoldDB" id="A0A2P6ASP9"/>
<accession>A0A2P6ASP9</accession>
<evidence type="ECO:0000313" key="2">
    <source>
        <dbReference type="EMBL" id="PQA43375.1"/>
    </source>
</evidence>
<reference evidence="3" key="1">
    <citation type="submission" date="2018-02" db="EMBL/GenBank/DDBJ databases">
        <title>Genome sequencing of Solimonas sp. HR-BB.</title>
        <authorList>
            <person name="Lee Y."/>
            <person name="Jeon C.O."/>
        </authorList>
    </citation>
    <scope>NUCLEOTIDE SEQUENCE [LARGE SCALE GENOMIC DNA]</scope>
    <source>
        <strain evidence="3">HR-E</strain>
    </source>
</reference>
<gene>
    <name evidence="2" type="ORF">C5O18_05315</name>
</gene>
<keyword evidence="3" id="KW-1185">Reference proteome</keyword>
<sequence>MAMADQQFDFFSDAPVTDAAIVQLPPEPSAWLTVGGPIALVAFFLLICLLLRWFIPFRDPRVEFSLQDLPVAAQRGIGLATILFGIAFFFGLAEVHYQLQLHGSTDAYFANMSRGKLIAFTHAHLFGFTTAFFIIGIPFSLHFNRLSIYQWVFPAGLAAALTDIISWWGIKYVSPNFDYVTMFCGAVYGGAYLWMLIGIVRVIFFPSLRWLPDYINERRGK</sequence>
<comment type="caution">
    <text evidence="2">The sequence shown here is derived from an EMBL/GenBank/DDBJ whole genome shotgun (WGS) entry which is preliminary data.</text>
</comment>
<name>A0A2P6ASP9_9GAMM</name>
<keyword evidence="1" id="KW-0472">Membrane</keyword>
<evidence type="ECO:0000313" key="3">
    <source>
        <dbReference type="Proteomes" id="UP000243900"/>
    </source>
</evidence>
<feature type="transmembrane region" description="Helical" evidence="1">
    <location>
        <begin position="76"/>
        <end position="97"/>
    </location>
</feature>
<evidence type="ECO:0000256" key="1">
    <source>
        <dbReference type="SAM" id="Phobius"/>
    </source>
</evidence>
<dbReference type="EMBL" id="PTQZ01000098">
    <property type="protein sequence ID" value="PQA43375.1"/>
    <property type="molecule type" value="Genomic_DNA"/>
</dbReference>
<dbReference type="Proteomes" id="UP000243900">
    <property type="component" value="Unassembled WGS sequence"/>
</dbReference>
<keyword evidence="1" id="KW-0812">Transmembrane</keyword>